<reference evidence="3 4" key="1">
    <citation type="submission" date="2020-08" db="EMBL/GenBank/DDBJ databases">
        <title>Genomic Encyclopedia of Type Strains, Phase IV (KMG-IV): sequencing the most valuable type-strain genomes for metagenomic binning, comparative biology and taxonomic classification.</title>
        <authorList>
            <person name="Goeker M."/>
        </authorList>
    </citation>
    <scope>NUCLEOTIDE SEQUENCE [LARGE SCALE GENOMIC DNA]</scope>
    <source>
        <strain evidence="3 4">DSM 28760</strain>
    </source>
</reference>
<dbReference type="PANTHER" id="PTHR43798:SF33">
    <property type="entry name" value="HYDROLASE, PUTATIVE (AFU_ORTHOLOGUE AFUA_2G14860)-RELATED"/>
    <property type="match status" value="1"/>
</dbReference>
<dbReference type="GO" id="GO:0016020">
    <property type="term" value="C:membrane"/>
    <property type="evidence" value="ECO:0007669"/>
    <property type="project" value="TreeGrafter"/>
</dbReference>
<dbReference type="RefSeq" id="WP_183750138.1">
    <property type="nucleotide sequence ID" value="NZ_JACICC010000001.1"/>
</dbReference>
<evidence type="ECO:0000313" key="4">
    <source>
        <dbReference type="Proteomes" id="UP000537592"/>
    </source>
</evidence>
<gene>
    <name evidence="3" type="ORF">FHS81_000151</name>
</gene>
<keyword evidence="4" id="KW-1185">Reference proteome</keyword>
<organism evidence="3 4">
    <name type="scientific">Pseudochelatococcus contaminans</name>
    <dbReference type="NCBI Taxonomy" id="1538103"/>
    <lineage>
        <taxon>Bacteria</taxon>
        <taxon>Pseudomonadati</taxon>
        <taxon>Pseudomonadota</taxon>
        <taxon>Alphaproteobacteria</taxon>
        <taxon>Hyphomicrobiales</taxon>
        <taxon>Chelatococcaceae</taxon>
        <taxon>Pseudochelatococcus</taxon>
    </lineage>
</organism>
<dbReference type="InterPro" id="IPR000073">
    <property type="entry name" value="AB_hydrolase_1"/>
</dbReference>
<dbReference type="InterPro" id="IPR029058">
    <property type="entry name" value="AB_hydrolase_fold"/>
</dbReference>
<protein>
    <submittedName>
        <fullName evidence="3">Pimeloyl-ACP methyl ester carboxylesterase</fullName>
    </submittedName>
</protein>
<evidence type="ECO:0000313" key="3">
    <source>
        <dbReference type="EMBL" id="MBB3808097.1"/>
    </source>
</evidence>
<comment type="caution">
    <text evidence="3">The sequence shown here is derived from an EMBL/GenBank/DDBJ whole genome shotgun (WGS) entry which is preliminary data.</text>
</comment>
<name>A0A7W5Z1F5_9HYPH</name>
<evidence type="ECO:0000259" key="2">
    <source>
        <dbReference type="Pfam" id="PF12697"/>
    </source>
</evidence>
<feature type="domain" description="AB hydrolase-1" evidence="2">
    <location>
        <begin position="57"/>
        <end position="300"/>
    </location>
</feature>
<sequence>MDATKTARQAPRKAADAAAHADTSATQSFRDVYISAKDGLKLHVREYGPTVSDRPAVVCLPGMARTAADFHDLAELLANDIQQPHRVICVDYRGRGLSDWDPDWTNYNPFVEIDDLQQVLSALGIDRAIFVGTSRGGLLVLGLVGVAPELIHAVVFNDVGPVVEPQGLVRIRGYLGKLPIPDSYDEAIAILKSYQDAQFPSLDAHDWESMAHGTWYESEGKLTLAYDPALRNTLEGVDLEKAAPPLWPMFEAMKDLPVLALRGERSDILRQETLDEMKARHETLEVVIVPDQGHTPVMTHSEVSGPIASFINRVSITITA</sequence>
<dbReference type="SUPFAM" id="SSF53474">
    <property type="entry name" value="alpha/beta-Hydrolases"/>
    <property type="match status" value="1"/>
</dbReference>
<accession>A0A7W5Z1F5</accession>
<dbReference type="Gene3D" id="3.40.50.1820">
    <property type="entry name" value="alpha/beta hydrolase"/>
    <property type="match status" value="1"/>
</dbReference>
<dbReference type="Proteomes" id="UP000537592">
    <property type="component" value="Unassembled WGS sequence"/>
</dbReference>
<proteinExistence type="predicted"/>
<dbReference type="EMBL" id="JACICC010000001">
    <property type="protein sequence ID" value="MBB3808097.1"/>
    <property type="molecule type" value="Genomic_DNA"/>
</dbReference>
<dbReference type="Pfam" id="PF12697">
    <property type="entry name" value="Abhydrolase_6"/>
    <property type="match status" value="1"/>
</dbReference>
<evidence type="ECO:0000256" key="1">
    <source>
        <dbReference type="SAM" id="MobiDB-lite"/>
    </source>
</evidence>
<dbReference type="AlphaFoldDB" id="A0A7W5Z1F5"/>
<dbReference type="InterPro" id="IPR050266">
    <property type="entry name" value="AB_hydrolase_sf"/>
</dbReference>
<dbReference type="PANTHER" id="PTHR43798">
    <property type="entry name" value="MONOACYLGLYCEROL LIPASE"/>
    <property type="match status" value="1"/>
</dbReference>
<feature type="region of interest" description="Disordered" evidence="1">
    <location>
        <begin position="1"/>
        <end position="21"/>
    </location>
</feature>